<accession>A0ABT3ICH2</accession>
<sequence>MKILSVLTLTASLLVSPFLHAKIVSGVDVQETITIQSQDLVLNGAGVRSKFFMDLYVGSLYLPTSQDSLATVLEQSVAVIRLNITSGMITSDKMIDAINDGFYSATNADISTLKAEISQFMGLFNAEIKQGDQFTFVLTKDGGVTSFKNDKPQGEVKGELFRQALIKIWLGDEPAQDSLKQSLLGH</sequence>
<dbReference type="Pfam" id="PF16036">
    <property type="entry name" value="Chalcone_3"/>
    <property type="match status" value="1"/>
</dbReference>
<organism evidence="3 4">
    <name type="scientific">Shewanella subflava</name>
    <dbReference type="NCBI Taxonomy" id="2986476"/>
    <lineage>
        <taxon>Bacteria</taxon>
        <taxon>Pseudomonadati</taxon>
        <taxon>Pseudomonadota</taxon>
        <taxon>Gammaproteobacteria</taxon>
        <taxon>Alteromonadales</taxon>
        <taxon>Shewanellaceae</taxon>
        <taxon>Shewanella</taxon>
    </lineage>
</organism>
<evidence type="ECO:0000313" key="4">
    <source>
        <dbReference type="Proteomes" id="UP001163714"/>
    </source>
</evidence>
<dbReference type="InterPro" id="IPR016087">
    <property type="entry name" value="Chalcone_isomerase"/>
</dbReference>
<feature type="domain" description="Chalcone isomerase" evidence="2">
    <location>
        <begin position="22"/>
        <end position="185"/>
    </location>
</feature>
<evidence type="ECO:0000256" key="1">
    <source>
        <dbReference type="SAM" id="SignalP"/>
    </source>
</evidence>
<name>A0ABT3ICH2_9GAMM</name>
<dbReference type="Gene3D" id="3.50.70.10">
    <property type="match status" value="1"/>
</dbReference>
<dbReference type="RefSeq" id="WP_264727580.1">
    <property type="nucleotide sequence ID" value="NZ_JAPDMX010000028.1"/>
</dbReference>
<keyword evidence="4" id="KW-1185">Reference proteome</keyword>
<dbReference type="Proteomes" id="UP001163714">
    <property type="component" value="Unassembled WGS sequence"/>
</dbReference>
<keyword evidence="3" id="KW-0413">Isomerase</keyword>
<feature type="chain" id="PRO_5046742588" evidence="1">
    <location>
        <begin position="22"/>
        <end position="186"/>
    </location>
</feature>
<reference evidence="3" key="1">
    <citation type="submission" date="2022-10" db="EMBL/GenBank/DDBJ databases">
        <title>Shewanella flava sp. nov, isolated from the estuary of the Fenhe River into the Yellow River.</title>
        <authorList>
            <person name="Li Y."/>
        </authorList>
    </citation>
    <scope>NUCLEOTIDE SEQUENCE</scope>
    <source>
        <strain evidence="3">FYR11-62</strain>
    </source>
</reference>
<evidence type="ECO:0000313" key="3">
    <source>
        <dbReference type="EMBL" id="MCW3173573.1"/>
    </source>
</evidence>
<dbReference type="GO" id="GO:0016853">
    <property type="term" value="F:isomerase activity"/>
    <property type="evidence" value="ECO:0007669"/>
    <property type="project" value="UniProtKB-KW"/>
</dbReference>
<gene>
    <name evidence="3" type="ORF">OHT75_13920</name>
</gene>
<dbReference type="InterPro" id="IPR016088">
    <property type="entry name" value="Chalcone_isomerase_3-sand"/>
</dbReference>
<proteinExistence type="predicted"/>
<comment type="caution">
    <text evidence="3">The sequence shown here is derived from an EMBL/GenBank/DDBJ whole genome shotgun (WGS) entry which is preliminary data.</text>
</comment>
<dbReference type="EMBL" id="JAPDMX010000028">
    <property type="protein sequence ID" value="MCW3173573.1"/>
    <property type="molecule type" value="Genomic_DNA"/>
</dbReference>
<feature type="signal peptide" evidence="1">
    <location>
        <begin position="1"/>
        <end position="21"/>
    </location>
</feature>
<keyword evidence="1" id="KW-0732">Signal</keyword>
<dbReference type="InterPro" id="IPR036298">
    <property type="entry name" value="Chalcone_isomerase_sf"/>
</dbReference>
<protein>
    <submittedName>
        <fullName evidence="3">Chalcone isomerase family protein</fullName>
    </submittedName>
</protein>
<dbReference type="SUPFAM" id="SSF54626">
    <property type="entry name" value="Chalcone isomerase"/>
    <property type="match status" value="1"/>
</dbReference>
<evidence type="ECO:0000259" key="2">
    <source>
        <dbReference type="Pfam" id="PF16036"/>
    </source>
</evidence>